<comment type="caution">
    <text evidence="1">The sequence shown here is derived from an EMBL/GenBank/DDBJ whole genome shotgun (WGS) entry which is preliminary data.</text>
</comment>
<dbReference type="SUPFAM" id="SSF46785">
    <property type="entry name" value="Winged helix' DNA-binding domain"/>
    <property type="match status" value="1"/>
</dbReference>
<dbReference type="OrthoDB" id="65195at2"/>
<dbReference type="RefSeq" id="WP_103130969.1">
    <property type="nucleotide sequence ID" value="NZ_BFAG01000016.1"/>
</dbReference>
<name>A0A2I9E1V1_9DEIO</name>
<accession>A0A2I9E1V1</accession>
<protein>
    <recommendedName>
        <fullName evidence="3">ArsR family transcriptional regulator</fullName>
    </recommendedName>
</protein>
<sequence>MPDEPVRVANSAQAALLLDVGLRPMLDLLMRAPHSASEVAAKLGLNIQRAHYLAHKLERAGVAEVVEVRPRAGRAIRCYAVLPRWFIPYEATGAETLEAFMCAQILPRMERFTGLSVGLLRELGDHWGFWLEQGEEGSSLSMGTPTRRGYELFAGDEPFLLNIGGLHLTREQASDLKRRLESVLEEFQAQDSPQAPTYTVALMLARGDVG</sequence>
<dbReference type="EMBL" id="BFAG01000016">
    <property type="protein sequence ID" value="GBF07665.1"/>
    <property type="molecule type" value="Genomic_DNA"/>
</dbReference>
<dbReference type="Proteomes" id="UP000236569">
    <property type="component" value="Unassembled WGS sequence"/>
</dbReference>
<organism evidence="1 2">
    <name type="scientific">Deinococcus aerius</name>
    <dbReference type="NCBI Taxonomy" id="200253"/>
    <lineage>
        <taxon>Bacteria</taxon>
        <taxon>Thermotogati</taxon>
        <taxon>Deinococcota</taxon>
        <taxon>Deinococci</taxon>
        <taxon>Deinococcales</taxon>
        <taxon>Deinococcaceae</taxon>
        <taxon>Deinococcus</taxon>
    </lineage>
</organism>
<evidence type="ECO:0000313" key="2">
    <source>
        <dbReference type="Proteomes" id="UP000236569"/>
    </source>
</evidence>
<dbReference type="InterPro" id="IPR036388">
    <property type="entry name" value="WH-like_DNA-bd_sf"/>
</dbReference>
<evidence type="ECO:0008006" key="3">
    <source>
        <dbReference type="Google" id="ProtNLM"/>
    </source>
</evidence>
<dbReference type="InterPro" id="IPR036390">
    <property type="entry name" value="WH_DNA-bd_sf"/>
</dbReference>
<dbReference type="Gene3D" id="1.10.10.10">
    <property type="entry name" value="Winged helix-like DNA-binding domain superfamily/Winged helix DNA-binding domain"/>
    <property type="match status" value="1"/>
</dbReference>
<evidence type="ECO:0000313" key="1">
    <source>
        <dbReference type="EMBL" id="GBF07665.1"/>
    </source>
</evidence>
<dbReference type="AlphaFoldDB" id="A0A2I9E1V1"/>
<proteinExistence type="predicted"/>
<gene>
    <name evidence="1" type="ORF">DAERI_160043</name>
</gene>
<keyword evidence="2" id="KW-1185">Reference proteome</keyword>
<reference evidence="2" key="1">
    <citation type="submission" date="2018-01" db="EMBL/GenBank/DDBJ databases">
        <title>Draft Genome Sequence of the Radioresistant Bacterium Deinococcus aerius TR0125, Isolated from the Higher Atmosphere above Japan.</title>
        <authorList>
            <person name="Satoh K."/>
            <person name="Arai H."/>
            <person name="Sanzen T."/>
            <person name="Kawaguchi Y."/>
            <person name="Hayashi H."/>
            <person name="Yokobori S."/>
            <person name="Yamagishi A."/>
            <person name="Oono Y."/>
            <person name="Narumi I."/>
        </authorList>
    </citation>
    <scope>NUCLEOTIDE SEQUENCE [LARGE SCALE GENOMIC DNA]</scope>
    <source>
        <strain evidence="2">TR0125</strain>
    </source>
</reference>